<reference evidence="1 2" key="1">
    <citation type="submission" date="2016-11" db="EMBL/GenBank/DDBJ databases">
        <title>Complete genome sequence of Sulfitobacter sp. AM1-D1, a toxic bacteria associated with marine dinoflagellate Alexandrium minutum in East China Sea.</title>
        <authorList>
            <person name="Yang Q."/>
            <person name="Zhang X."/>
            <person name="Tian X."/>
        </authorList>
    </citation>
    <scope>NUCLEOTIDE SEQUENCE [LARGE SCALE GENOMIC DNA]</scope>
    <source>
        <strain evidence="1 2">AM1-D1</strain>
    </source>
</reference>
<dbReference type="AlphaFoldDB" id="A0A1J0WMB7"/>
<evidence type="ECO:0000313" key="1">
    <source>
        <dbReference type="EMBL" id="APE45310.1"/>
    </source>
</evidence>
<keyword evidence="2" id="KW-1185">Reference proteome</keyword>
<organism evidence="1 2">
    <name type="scientific">Sulfitobacter alexandrii</name>
    <dbReference type="NCBI Taxonomy" id="1917485"/>
    <lineage>
        <taxon>Bacteria</taxon>
        <taxon>Pseudomonadati</taxon>
        <taxon>Pseudomonadota</taxon>
        <taxon>Alphaproteobacteria</taxon>
        <taxon>Rhodobacterales</taxon>
        <taxon>Roseobacteraceae</taxon>
        <taxon>Sulfitobacter</taxon>
    </lineage>
</organism>
<dbReference type="EMBL" id="CP018076">
    <property type="protein sequence ID" value="APE45310.1"/>
    <property type="molecule type" value="Genomic_DNA"/>
</dbReference>
<name>A0A1J0WMB7_9RHOB</name>
<proteinExistence type="predicted"/>
<dbReference type="Proteomes" id="UP000181897">
    <property type="component" value="Chromosome"/>
</dbReference>
<evidence type="ECO:0000313" key="2">
    <source>
        <dbReference type="Proteomes" id="UP000181897"/>
    </source>
</evidence>
<dbReference type="KEGG" id="suam:BOO69_05390"/>
<accession>A0A1J0WMB7</accession>
<dbReference type="STRING" id="1917485.BOO69_05390"/>
<gene>
    <name evidence="1" type="ORF">BOO69_05390</name>
</gene>
<protein>
    <submittedName>
        <fullName evidence="1">Uncharacterized protein</fullName>
    </submittedName>
</protein>
<sequence length="90" mass="9636">MAAVAMTLTTLVPSQGAADAKIYAYPSKANYCPAGLQPITISGVICCGTPNQSVTYQQVMAHPVRRHKPVRHHYVRSARAHCQAGLKGCD</sequence>